<sequence length="282" mass="29531">MSPTLTATPLTAPSAPAGVGARPLFMLGPSLGTRGERLWAPVVPLLSEVAHLVVWDLPGHGRSPATTEAFTVGDLADAVTELTTRTARDLDSTPTGVYHAGVSLGGATSLEIGLRHAHAFSALALFCSGAKLGTPQGWNERAELIRSDGTAAVVDGSRQRWFAPGFVDSRPEIADALLADLLEVDDESYARCCEALAAHDVTDRLGDIADPIVAVAGEHDQVAPPEMADAIAEAAQHARSITLPGVAHLAPSEDPVATARVLRELLQSTGESDNFEARKETR</sequence>
<dbReference type="EMBL" id="BSUO01000001">
    <property type="protein sequence ID" value="GMA40721.1"/>
    <property type="molecule type" value="Genomic_DNA"/>
</dbReference>
<dbReference type="InterPro" id="IPR029058">
    <property type="entry name" value="AB_hydrolase_fold"/>
</dbReference>
<feature type="domain" description="AB hydrolase-1" evidence="1">
    <location>
        <begin position="37"/>
        <end position="260"/>
    </location>
</feature>
<comment type="caution">
    <text evidence="2">The sequence shown here is derived from an EMBL/GenBank/DDBJ whole genome shotgun (WGS) entry which is preliminary data.</text>
</comment>
<dbReference type="Gene3D" id="3.40.50.1820">
    <property type="entry name" value="alpha/beta hydrolase"/>
    <property type="match status" value="1"/>
</dbReference>
<dbReference type="Pfam" id="PF12697">
    <property type="entry name" value="Abhydrolase_6"/>
    <property type="match status" value="1"/>
</dbReference>
<dbReference type="Proteomes" id="UP001157126">
    <property type="component" value="Unassembled WGS sequence"/>
</dbReference>
<dbReference type="RefSeq" id="WP_284304375.1">
    <property type="nucleotide sequence ID" value="NZ_BSUO01000001.1"/>
</dbReference>
<evidence type="ECO:0000313" key="3">
    <source>
        <dbReference type="Proteomes" id="UP001157126"/>
    </source>
</evidence>
<dbReference type="InterPro" id="IPR050228">
    <property type="entry name" value="Carboxylesterase_BioH"/>
</dbReference>
<accession>A0ABQ6ISU0</accession>
<evidence type="ECO:0000313" key="2">
    <source>
        <dbReference type="EMBL" id="GMA40721.1"/>
    </source>
</evidence>
<reference evidence="3" key="1">
    <citation type="journal article" date="2019" name="Int. J. Syst. Evol. Microbiol.">
        <title>The Global Catalogue of Microorganisms (GCM) 10K type strain sequencing project: providing services to taxonomists for standard genome sequencing and annotation.</title>
        <authorList>
            <consortium name="The Broad Institute Genomics Platform"/>
            <consortium name="The Broad Institute Genome Sequencing Center for Infectious Disease"/>
            <person name="Wu L."/>
            <person name="Ma J."/>
        </authorList>
    </citation>
    <scope>NUCLEOTIDE SEQUENCE [LARGE SCALE GENOMIC DNA]</scope>
    <source>
        <strain evidence="3">NBRC 113072</strain>
    </source>
</reference>
<organism evidence="2 3">
    <name type="scientific">Mobilicoccus caccae</name>
    <dbReference type="NCBI Taxonomy" id="1859295"/>
    <lineage>
        <taxon>Bacteria</taxon>
        <taxon>Bacillati</taxon>
        <taxon>Actinomycetota</taxon>
        <taxon>Actinomycetes</taxon>
        <taxon>Micrococcales</taxon>
        <taxon>Dermatophilaceae</taxon>
        <taxon>Mobilicoccus</taxon>
    </lineage>
</organism>
<dbReference type="PANTHER" id="PTHR43194:SF2">
    <property type="entry name" value="PEROXISOMAL MEMBRANE PROTEIN LPX1"/>
    <property type="match status" value="1"/>
</dbReference>
<proteinExistence type="predicted"/>
<protein>
    <recommendedName>
        <fullName evidence="1">AB hydrolase-1 domain-containing protein</fullName>
    </recommendedName>
</protein>
<evidence type="ECO:0000259" key="1">
    <source>
        <dbReference type="Pfam" id="PF12697"/>
    </source>
</evidence>
<dbReference type="PANTHER" id="PTHR43194">
    <property type="entry name" value="HYDROLASE ALPHA/BETA FOLD FAMILY"/>
    <property type="match status" value="1"/>
</dbReference>
<gene>
    <name evidence="2" type="ORF">GCM10025883_27660</name>
</gene>
<keyword evidence="3" id="KW-1185">Reference proteome</keyword>
<name>A0ABQ6ISU0_9MICO</name>
<dbReference type="InterPro" id="IPR000073">
    <property type="entry name" value="AB_hydrolase_1"/>
</dbReference>
<dbReference type="SUPFAM" id="SSF53474">
    <property type="entry name" value="alpha/beta-Hydrolases"/>
    <property type="match status" value="1"/>
</dbReference>